<dbReference type="InterPro" id="IPR003718">
    <property type="entry name" value="OsmC/Ohr_fam"/>
</dbReference>
<gene>
    <name evidence="1" type="ORF">DDV96_06085</name>
</gene>
<dbReference type="InterPro" id="IPR036102">
    <property type="entry name" value="OsmC/Ohrsf"/>
</dbReference>
<dbReference type="InterPro" id="IPR052707">
    <property type="entry name" value="OsmC_Ohr_Peroxiredoxin"/>
</dbReference>
<dbReference type="PANTHER" id="PTHR42830:SF1">
    <property type="entry name" value="OSMOTICALLY INDUCIBLE FAMILY PROTEIN"/>
    <property type="match status" value="1"/>
</dbReference>
<reference evidence="1 2" key="1">
    <citation type="submission" date="2018-04" db="EMBL/GenBank/DDBJ databases">
        <title>Marixanthomonas spongiae HN-E44 sp. nov., isolated from a marine sponge.</title>
        <authorList>
            <person name="Luo L."/>
            <person name="Zhuang L."/>
        </authorList>
    </citation>
    <scope>NUCLEOTIDE SEQUENCE [LARGE SCALE GENOMIC DNA]</scope>
    <source>
        <strain evidence="1 2">HN-E44</strain>
    </source>
</reference>
<dbReference type="OrthoDB" id="9807532at2"/>
<dbReference type="EMBL" id="QEHR01000003">
    <property type="protein sequence ID" value="PVW15833.1"/>
    <property type="molecule type" value="Genomic_DNA"/>
</dbReference>
<accession>A0A2U0I3Z7</accession>
<name>A0A2U0I3Z7_9FLAO</name>
<proteinExistence type="predicted"/>
<comment type="caution">
    <text evidence="1">The sequence shown here is derived from an EMBL/GenBank/DDBJ whole genome shotgun (WGS) entry which is preliminary data.</text>
</comment>
<dbReference type="Proteomes" id="UP000245962">
    <property type="component" value="Unassembled WGS sequence"/>
</dbReference>
<dbReference type="Pfam" id="PF02566">
    <property type="entry name" value="OsmC"/>
    <property type="match status" value="1"/>
</dbReference>
<keyword evidence="2" id="KW-1185">Reference proteome</keyword>
<protein>
    <submittedName>
        <fullName evidence="1">OsmC family peroxiredoxin</fullName>
    </submittedName>
</protein>
<dbReference type="PANTHER" id="PTHR42830">
    <property type="entry name" value="OSMOTICALLY INDUCIBLE FAMILY PROTEIN"/>
    <property type="match status" value="1"/>
</dbReference>
<dbReference type="GO" id="GO:0004601">
    <property type="term" value="F:peroxidase activity"/>
    <property type="evidence" value="ECO:0007669"/>
    <property type="project" value="InterPro"/>
</dbReference>
<dbReference type="RefSeq" id="WP_116693856.1">
    <property type="nucleotide sequence ID" value="NZ_QEHR01000003.1"/>
</dbReference>
<evidence type="ECO:0000313" key="2">
    <source>
        <dbReference type="Proteomes" id="UP000245962"/>
    </source>
</evidence>
<dbReference type="NCBIfam" id="TIGR03562">
    <property type="entry name" value="osmo_induc_OsmC"/>
    <property type="match status" value="1"/>
</dbReference>
<dbReference type="AlphaFoldDB" id="A0A2U0I3Z7"/>
<dbReference type="GO" id="GO:0006979">
    <property type="term" value="P:response to oxidative stress"/>
    <property type="evidence" value="ECO:0007669"/>
    <property type="project" value="InterPro"/>
</dbReference>
<dbReference type="InterPro" id="IPR015946">
    <property type="entry name" value="KH_dom-like_a/b"/>
</dbReference>
<dbReference type="InterPro" id="IPR019904">
    <property type="entry name" value="Peroxiredoxin_OsmC"/>
</dbReference>
<dbReference type="Gene3D" id="3.30.300.20">
    <property type="match status" value="1"/>
</dbReference>
<sequence length="138" mass="14844">MKRTAQAVWNGSLKEGEGKLTTQSKVLNDSPYCFNSRFGDGKATNPDELLAASHAGCFAMALSLILGKEGFTPDSLDVSSEVTMDADNLELTGSHLTLKARIPNIDQDTFRECANAAKDNCPVSKALAFKITMDAELQ</sequence>
<organism evidence="1 2">
    <name type="scientific">Marixanthomonas spongiae</name>
    <dbReference type="NCBI Taxonomy" id="2174845"/>
    <lineage>
        <taxon>Bacteria</taxon>
        <taxon>Pseudomonadati</taxon>
        <taxon>Bacteroidota</taxon>
        <taxon>Flavobacteriia</taxon>
        <taxon>Flavobacteriales</taxon>
        <taxon>Flavobacteriaceae</taxon>
        <taxon>Marixanthomonas</taxon>
    </lineage>
</organism>
<evidence type="ECO:0000313" key="1">
    <source>
        <dbReference type="EMBL" id="PVW15833.1"/>
    </source>
</evidence>
<dbReference type="SUPFAM" id="SSF82784">
    <property type="entry name" value="OsmC-like"/>
    <property type="match status" value="1"/>
</dbReference>